<evidence type="ECO:0000256" key="9">
    <source>
        <dbReference type="ARBA" id="ARBA00023180"/>
    </source>
</evidence>
<comment type="subcellular location">
    <subcellularLocation>
        <location evidence="1">Membrane</location>
        <topology evidence="1">Multi-pass membrane protein</topology>
    </subcellularLocation>
</comment>
<dbReference type="GO" id="GO:0005248">
    <property type="term" value="F:voltage-gated sodium channel activity"/>
    <property type="evidence" value="ECO:0007669"/>
    <property type="project" value="TreeGrafter"/>
</dbReference>
<dbReference type="EMBL" id="LGRX02006259">
    <property type="protein sequence ID" value="KAK3277063.1"/>
    <property type="molecule type" value="Genomic_DNA"/>
</dbReference>
<feature type="compositionally biased region" description="Polar residues" evidence="11">
    <location>
        <begin position="193"/>
        <end position="204"/>
    </location>
</feature>
<dbReference type="InterPro" id="IPR005821">
    <property type="entry name" value="Ion_trans_dom"/>
</dbReference>
<organism evidence="14 15">
    <name type="scientific">Cymbomonas tetramitiformis</name>
    <dbReference type="NCBI Taxonomy" id="36881"/>
    <lineage>
        <taxon>Eukaryota</taxon>
        <taxon>Viridiplantae</taxon>
        <taxon>Chlorophyta</taxon>
        <taxon>Pyramimonadophyceae</taxon>
        <taxon>Pyramimonadales</taxon>
        <taxon>Pyramimonadaceae</taxon>
        <taxon>Cymbomonas</taxon>
    </lineage>
</organism>
<keyword evidence="6 12" id="KW-1133">Transmembrane helix</keyword>
<keyword evidence="9" id="KW-0325">Glycoprotein</keyword>
<name>A0AAE0GFF5_9CHLO</name>
<feature type="transmembrane region" description="Helical" evidence="12">
    <location>
        <begin position="424"/>
        <end position="447"/>
    </location>
</feature>
<gene>
    <name evidence="14" type="ORF">CYMTET_14902</name>
</gene>
<evidence type="ECO:0000259" key="13">
    <source>
        <dbReference type="Pfam" id="PF00520"/>
    </source>
</evidence>
<feature type="region of interest" description="Disordered" evidence="11">
    <location>
        <begin position="183"/>
        <end position="209"/>
    </location>
</feature>
<comment type="caution">
    <text evidence="14">The sequence shown here is derived from an EMBL/GenBank/DDBJ whole genome shotgun (WGS) entry which is preliminary data.</text>
</comment>
<evidence type="ECO:0000256" key="4">
    <source>
        <dbReference type="ARBA" id="ARBA00022737"/>
    </source>
</evidence>
<keyword evidence="7" id="KW-0406">Ion transport</keyword>
<evidence type="ECO:0000256" key="11">
    <source>
        <dbReference type="SAM" id="MobiDB-lite"/>
    </source>
</evidence>
<dbReference type="Gene3D" id="1.10.287.70">
    <property type="match status" value="1"/>
</dbReference>
<dbReference type="SUPFAM" id="SSF81324">
    <property type="entry name" value="Voltage-gated potassium channels"/>
    <property type="match status" value="1"/>
</dbReference>
<dbReference type="Proteomes" id="UP001190700">
    <property type="component" value="Unassembled WGS sequence"/>
</dbReference>
<evidence type="ECO:0000313" key="15">
    <source>
        <dbReference type="Proteomes" id="UP001190700"/>
    </source>
</evidence>
<keyword evidence="5" id="KW-0851">Voltage-gated channel</keyword>
<keyword evidence="2" id="KW-0813">Transport</keyword>
<evidence type="ECO:0000256" key="10">
    <source>
        <dbReference type="ARBA" id="ARBA00023303"/>
    </source>
</evidence>
<keyword evidence="8 12" id="KW-0472">Membrane</keyword>
<dbReference type="GO" id="GO:0001518">
    <property type="term" value="C:voltage-gated sodium channel complex"/>
    <property type="evidence" value="ECO:0007669"/>
    <property type="project" value="TreeGrafter"/>
</dbReference>
<evidence type="ECO:0000256" key="7">
    <source>
        <dbReference type="ARBA" id="ARBA00023065"/>
    </source>
</evidence>
<feature type="domain" description="Ion transport" evidence="13">
    <location>
        <begin position="296"/>
        <end position="565"/>
    </location>
</feature>
<evidence type="ECO:0000313" key="14">
    <source>
        <dbReference type="EMBL" id="KAK3277063.1"/>
    </source>
</evidence>
<evidence type="ECO:0000256" key="3">
    <source>
        <dbReference type="ARBA" id="ARBA00022692"/>
    </source>
</evidence>
<reference evidence="14 15" key="1">
    <citation type="journal article" date="2015" name="Genome Biol. Evol.">
        <title>Comparative Genomics of a Bacterivorous Green Alga Reveals Evolutionary Causalities and Consequences of Phago-Mixotrophic Mode of Nutrition.</title>
        <authorList>
            <person name="Burns J.A."/>
            <person name="Paasch A."/>
            <person name="Narechania A."/>
            <person name="Kim E."/>
        </authorList>
    </citation>
    <scope>NUCLEOTIDE SEQUENCE [LARGE SCALE GENOMIC DNA]</scope>
    <source>
        <strain evidence="14 15">PLY_AMNH</strain>
    </source>
</reference>
<dbReference type="FunFam" id="1.20.120.350:FF:000009">
    <property type="entry name" value="Voltage-dependent T-type calcium channel subunit alpha"/>
    <property type="match status" value="1"/>
</dbReference>
<protein>
    <recommendedName>
        <fullName evidence="13">Ion transport domain-containing protein</fullName>
    </recommendedName>
</protein>
<keyword evidence="10" id="KW-0407">Ion channel</keyword>
<sequence>MKKFTSGISFVKRSASGSSLGGHQDSLGRFKGSFNRIKTALAGPTSSHIGDAPDVSLPPVLGPAMILTEQDASLSLQPSSAAAVTEATAVPKPTPHSMASPRIWDIPSCTLPHPPDANRTSMSDVTSLDADARAHPYLIDAPDSMAFDDHLEVIRLDDNPTHAYLNSAAHMAAVAQQPLASLPGAAPDASPLHSPSTRSCQSTPKHALRSDPITRVPEKRLARFRDETQVECEPSFQRSSISGVWRALWSSFSVLGPPPDLCLDDLPYMQHNALKVLSRNSPLRRACVLITLSGGFELILMTLILFTCVLLTLESPRLDEHSAQHRFIQQTDLIVTCLFTCETLLKIIARGFIMHEEAYLRSPSDVLDFVIVTSALFSLVMKDVDASPLKVLRVMRALRPLKMVFRDEGMQVVVKSLWMAAPSVLYLVIFGFILTYIFAIIGVQLFAAQFDYCNDDAVSSKADCLSQSTYWDSDRGELVPRLWIMPLFNFDSVPRAISTLMVVTMMDGWETIMFQAMDRAGEDKQPVKNNQSWSAAYFLLFVFFSGMVWFNIFVGVVVNTYTTMQVLHPTFYLCTAAPRLASYIPAERIMYSMSFQDKQSRKVCKATATFVLVCPQREIRLTCVTSGHTADALWVPASDDGMTLVTKGQKQLEMSLKMQTWKSSMEWLNDVPESMTPP</sequence>
<feature type="transmembrane region" description="Helical" evidence="12">
    <location>
        <begin position="535"/>
        <end position="558"/>
    </location>
</feature>
<proteinExistence type="predicted"/>
<keyword evidence="4" id="KW-0677">Repeat</keyword>
<evidence type="ECO:0000256" key="8">
    <source>
        <dbReference type="ARBA" id="ARBA00023136"/>
    </source>
</evidence>
<evidence type="ECO:0000256" key="1">
    <source>
        <dbReference type="ARBA" id="ARBA00004141"/>
    </source>
</evidence>
<dbReference type="Gene3D" id="1.20.120.350">
    <property type="entry name" value="Voltage-gated potassium channels. Chain C"/>
    <property type="match status" value="1"/>
</dbReference>
<keyword evidence="3 12" id="KW-0812">Transmembrane</keyword>
<dbReference type="Pfam" id="PF00520">
    <property type="entry name" value="Ion_trans"/>
    <property type="match status" value="1"/>
</dbReference>
<evidence type="ECO:0000256" key="2">
    <source>
        <dbReference type="ARBA" id="ARBA00022448"/>
    </source>
</evidence>
<dbReference type="AlphaFoldDB" id="A0AAE0GFF5"/>
<evidence type="ECO:0000256" key="5">
    <source>
        <dbReference type="ARBA" id="ARBA00022882"/>
    </source>
</evidence>
<dbReference type="InterPro" id="IPR027359">
    <property type="entry name" value="Volt_channel_dom_sf"/>
</dbReference>
<dbReference type="PANTHER" id="PTHR10037:SF62">
    <property type="entry name" value="SODIUM CHANNEL PROTEIN 60E"/>
    <property type="match status" value="1"/>
</dbReference>
<dbReference type="PANTHER" id="PTHR10037">
    <property type="entry name" value="VOLTAGE-GATED CATION CHANNEL CALCIUM AND SODIUM"/>
    <property type="match status" value="1"/>
</dbReference>
<accession>A0AAE0GFF5</accession>
<dbReference type="InterPro" id="IPR043203">
    <property type="entry name" value="VGCC_Ca_Na"/>
</dbReference>
<keyword evidence="15" id="KW-1185">Reference proteome</keyword>
<feature type="transmembrane region" description="Helical" evidence="12">
    <location>
        <begin position="287"/>
        <end position="313"/>
    </location>
</feature>
<evidence type="ECO:0000256" key="6">
    <source>
        <dbReference type="ARBA" id="ARBA00022989"/>
    </source>
</evidence>
<evidence type="ECO:0000256" key="12">
    <source>
        <dbReference type="SAM" id="Phobius"/>
    </source>
</evidence>